<dbReference type="EMBL" id="JAPDHZ010000003">
    <property type="protein sequence ID" value="MDG0792803.1"/>
    <property type="molecule type" value="Genomic_DNA"/>
</dbReference>
<dbReference type="Gene3D" id="1.10.540.10">
    <property type="entry name" value="Acyl-CoA dehydrogenase/oxidase, N-terminal domain"/>
    <property type="match status" value="1"/>
</dbReference>
<dbReference type="Pfam" id="PF08028">
    <property type="entry name" value="Acyl-CoA_dh_2"/>
    <property type="match status" value="1"/>
</dbReference>
<feature type="domain" description="Acyl-CoA dehydrogenase C-terminal" evidence="2">
    <location>
        <begin position="208"/>
        <end position="339"/>
    </location>
</feature>
<comment type="caution">
    <text evidence="3">The sequence shown here is derived from an EMBL/GenBank/DDBJ whole genome shotgun (WGS) entry which is preliminary data.</text>
</comment>
<dbReference type="SUPFAM" id="SSF56645">
    <property type="entry name" value="Acyl-CoA dehydrogenase NM domain-like"/>
    <property type="match status" value="1"/>
</dbReference>
<evidence type="ECO:0000256" key="1">
    <source>
        <dbReference type="ARBA" id="ARBA00023002"/>
    </source>
</evidence>
<dbReference type="InterPro" id="IPR009100">
    <property type="entry name" value="AcylCoA_DH/oxidase_NM_dom_sf"/>
</dbReference>
<gene>
    <name evidence="3" type="ORF">OMP38_19445</name>
</gene>
<dbReference type="Gene3D" id="1.20.140.10">
    <property type="entry name" value="Butyryl-CoA Dehydrogenase, subunit A, domain 3"/>
    <property type="match status" value="1"/>
</dbReference>
<sequence>MSPDILERIYEERLFKLFVPDELGGRMTPLPDAARIFEQAAYADGSFGWLVTIGSGGGFFAATLPAETAETLFIDRRAVIAGSGHPTGIATAVPGGYQVNGSWKYCSGSGYASFYTANCIVERGGEAGGDNDGPDNDRAPEIRSFAFLPDQVEIVRDWNAMGLQATESHTIRVASAFVPEARTFDIASEPRYDDPIYRYPFLPFAQVSFAAVVLGLGRRFLDEAAALADAKRGEWDRAYEGRHGEVSDAIAGQRLLLDAASDRFYRETESSWRTFADMRVLSEEAASRVSSACVDVARSAVAAAHAVWPMLGMTALMQRETVNRAWRDLHTAAQHGVLNM</sequence>
<dbReference type="InterPro" id="IPR037069">
    <property type="entry name" value="AcylCoA_DH/ox_N_sf"/>
</dbReference>
<proteinExistence type="predicted"/>
<dbReference type="InterPro" id="IPR013107">
    <property type="entry name" value="Acyl-CoA_DH_C"/>
</dbReference>
<dbReference type="RefSeq" id="WP_277566560.1">
    <property type="nucleotide sequence ID" value="NZ_JAPDHZ010000003.1"/>
</dbReference>
<dbReference type="Proteomes" id="UP001153387">
    <property type="component" value="Unassembled WGS sequence"/>
</dbReference>
<dbReference type="AlphaFoldDB" id="A0A9X4KIQ6"/>
<keyword evidence="4" id="KW-1185">Reference proteome</keyword>
<reference evidence="3 4" key="1">
    <citation type="submission" date="2022-10" db="EMBL/GenBank/DDBJ databases">
        <title>Comparative genomic analysis of Cohnella hashimotonis sp. nov., isolated from the International Space Station.</title>
        <authorList>
            <person name="Simpson A."/>
            <person name="Venkateswaran K."/>
        </authorList>
    </citation>
    <scope>NUCLEOTIDE SEQUENCE [LARGE SCALE GENOMIC DNA]</scope>
    <source>
        <strain evidence="3 4">DSM 18997</strain>
    </source>
</reference>
<dbReference type="SUPFAM" id="SSF47203">
    <property type="entry name" value="Acyl-CoA dehydrogenase C-terminal domain-like"/>
    <property type="match status" value="1"/>
</dbReference>
<name>A0A9X4KIQ6_9BACL</name>
<dbReference type="InterPro" id="IPR036250">
    <property type="entry name" value="AcylCo_DH-like_C"/>
</dbReference>
<evidence type="ECO:0000259" key="2">
    <source>
        <dbReference type="Pfam" id="PF08028"/>
    </source>
</evidence>
<dbReference type="InterPro" id="IPR046373">
    <property type="entry name" value="Acyl-CoA_Oxase/DH_mid-dom_sf"/>
</dbReference>
<accession>A0A9X4KIQ6</accession>
<protein>
    <submittedName>
        <fullName evidence="3">Acyl-CoA dehydrogenase</fullName>
    </submittedName>
</protein>
<organism evidence="3 4">
    <name type="scientific">Cohnella ginsengisoli</name>
    <dbReference type="NCBI Taxonomy" id="425004"/>
    <lineage>
        <taxon>Bacteria</taxon>
        <taxon>Bacillati</taxon>
        <taxon>Bacillota</taxon>
        <taxon>Bacilli</taxon>
        <taxon>Bacillales</taxon>
        <taxon>Paenibacillaceae</taxon>
        <taxon>Cohnella</taxon>
    </lineage>
</organism>
<evidence type="ECO:0000313" key="3">
    <source>
        <dbReference type="EMBL" id="MDG0792803.1"/>
    </source>
</evidence>
<dbReference type="Gene3D" id="2.40.110.10">
    <property type="entry name" value="Butyryl-CoA Dehydrogenase, subunit A, domain 2"/>
    <property type="match status" value="1"/>
</dbReference>
<evidence type="ECO:0000313" key="4">
    <source>
        <dbReference type="Proteomes" id="UP001153387"/>
    </source>
</evidence>
<keyword evidence="1" id="KW-0560">Oxidoreductase</keyword>
<dbReference type="GO" id="GO:0016627">
    <property type="term" value="F:oxidoreductase activity, acting on the CH-CH group of donors"/>
    <property type="evidence" value="ECO:0007669"/>
    <property type="project" value="InterPro"/>
</dbReference>
<dbReference type="GO" id="GO:0050660">
    <property type="term" value="F:flavin adenine dinucleotide binding"/>
    <property type="evidence" value="ECO:0007669"/>
    <property type="project" value="InterPro"/>
</dbReference>